<dbReference type="Gene3D" id="3.30.450.20">
    <property type="entry name" value="PAS domain"/>
    <property type="match status" value="8"/>
</dbReference>
<dbReference type="PANTHER" id="PTHR43304">
    <property type="entry name" value="PHYTOCHROME-LIKE PROTEIN CPH1"/>
    <property type="match status" value="1"/>
</dbReference>
<feature type="domain" description="PAC" evidence="8">
    <location>
        <begin position="846"/>
        <end position="898"/>
    </location>
</feature>
<dbReference type="Pfam" id="PF02518">
    <property type="entry name" value="HATPase_c"/>
    <property type="match status" value="1"/>
</dbReference>
<dbReference type="EMBL" id="FQZX01000001">
    <property type="protein sequence ID" value="SHJ78229.1"/>
    <property type="molecule type" value="Genomic_DNA"/>
</dbReference>
<evidence type="ECO:0000256" key="4">
    <source>
        <dbReference type="ARBA" id="ARBA00022679"/>
    </source>
</evidence>
<dbReference type="Proteomes" id="UP000184314">
    <property type="component" value="Unassembled WGS sequence"/>
</dbReference>
<dbReference type="CDD" id="cd00130">
    <property type="entry name" value="PAS"/>
    <property type="match status" value="5"/>
</dbReference>
<comment type="catalytic activity">
    <reaction evidence="1">
        <text>ATP + protein L-histidine = ADP + protein N-phospho-L-histidine.</text>
        <dbReference type="EC" id="2.7.13.3"/>
    </reaction>
</comment>
<keyword evidence="3" id="KW-0597">Phosphoprotein</keyword>
<evidence type="ECO:0000259" key="6">
    <source>
        <dbReference type="PROSITE" id="PS50109"/>
    </source>
</evidence>
<evidence type="ECO:0000313" key="9">
    <source>
        <dbReference type="EMBL" id="SHJ78229.1"/>
    </source>
</evidence>
<dbReference type="InterPro" id="IPR013655">
    <property type="entry name" value="PAS_fold_3"/>
</dbReference>
<dbReference type="InterPro" id="IPR001610">
    <property type="entry name" value="PAC"/>
</dbReference>
<dbReference type="PRINTS" id="PR00344">
    <property type="entry name" value="BCTRLSENSOR"/>
</dbReference>
<dbReference type="InterPro" id="IPR003594">
    <property type="entry name" value="HATPase_dom"/>
</dbReference>
<dbReference type="SMART" id="SM00091">
    <property type="entry name" value="PAS"/>
    <property type="match status" value="7"/>
</dbReference>
<dbReference type="NCBIfam" id="TIGR00229">
    <property type="entry name" value="sensory_box"/>
    <property type="match status" value="2"/>
</dbReference>
<gene>
    <name evidence="9" type="ORF">SAMN04488007_1414</name>
</gene>
<dbReference type="InterPro" id="IPR036890">
    <property type="entry name" value="HATPase_C_sf"/>
</dbReference>
<feature type="domain" description="Histidine kinase" evidence="6">
    <location>
        <begin position="1050"/>
        <end position="1260"/>
    </location>
</feature>
<name>A0A1M6M444_9FLAO</name>
<dbReference type="Gene3D" id="1.10.287.130">
    <property type="match status" value="1"/>
</dbReference>
<dbReference type="InterPro" id="IPR052162">
    <property type="entry name" value="Sensor_kinase/Photoreceptor"/>
</dbReference>
<dbReference type="Pfam" id="PF08447">
    <property type="entry name" value="PAS_3"/>
    <property type="match status" value="6"/>
</dbReference>
<dbReference type="SMART" id="SM00387">
    <property type="entry name" value="HATPase_c"/>
    <property type="match status" value="1"/>
</dbReference>
<dbReference type="OrthoDB" id="5522855at2"/>
<evidence type="ECO:0000259" key="7">
    <source>
        <dbReference type="PROSITE" id="PS50112"/>
    </source>
</evidence>
<dbReference type="GO" id="GO:0004673">
    <property type="term" value="F:protein histidine kinase activity"/>
    <property type="evidence" value="ECO:0007669"/>
    <property type="project" value="UniProtKB-EC"/>
</dbReference>
<sequence length="1260" mass="144954">MSTENTLLQTDKTSTTPSSIKNIGIFQFEVDSNKVTWNDVLREIHQVPKTFIPNADNIYGNCKEGIVKENLIKAHTQALLKGVSFELEYEVITPKGSSRFLHVATHATTNDNKCTSLHGFITDITHTKVKNIENHILKKQLEYAEKLANSGSWKWDINLDTLTWSDNFYHILKRHKEKPLSFETFLEYVHIEDKEEIAAKFDLALKTKHFPDSNYRIALKDGTIKNMKSIGEVITDAHGEVITIMGTCQDITESKERDQQLIQKKQQLELTENSSEAGTWQLNTKTGAFKWSDNLYKITDFEYGEPISFEVLYARIHPKDKPHVDKALQSVKNTGIKKTFSHRLITRDKSIRTLEITADVVSNRINNDKVLIGTARDITDRIKIEHELIEKNQLLNFAEHLTTMGYWRYKPETDDVFWSDNLYQMFEQPKTDKLSFSTYFNKIHSDDKAFVKEKIDQSIIDHKFYDFTHRIVLSDNTIRFIQILGKVTINRNDGSQELLGTCLDVTDNESRELELSKKNQQLNVAEKMAMIGYWQWNTTTNEVFWSDNLHAIYGHDKREPLTFETYINYIHKEDKKTVVANLETAMKTGEFLESTYRIQLDDGSIKIIKSVGKITLNSKGEVLEMSGTCQDITENKKKELELLEINRQLNLAEQMAMLGMWVWKPSKNIFKWSDSLYKIYGFELGSDVNIDKAISMIYTPDKEKVKEVIKNLLNGIEVPRSTYRIIVNNNEIKTLEVRREISKDEHGNIELLGTTQDITHIVETEQLLQEKNHLLSFTEEMASMGSWQWNPHTGISKWSDNLYKLYDLELGVPIDMDLFLSRIHPEDSEKVVEHIEHIVATQKSESLLSYRIVLNDDSIRSLELMAEVVKDSNGQMIELIGTAQDVTDRIKREQDLIEKNQLLTFAEQLSSIGYWKWDIIQDVMEKSENLLKILDFEPGAKPDFKTYLKRVHPADREKVIDISQRIIETKKFDKFHHRIVKNDNSIKTIKLIGEVILDKEGNVIELIGSSQDITEQIEAHQKIMDTNRSLEKSTINLTSKNKQLAEFNHITSHNLRSPVSNLNALLGLYKSTENESKKIEIFEKFEIVIDHLTETLNALIETISIKNSAVEITQELCFEQTLLKTKEILAAELIKSNANIRCDFSKAQNVRYNPIYLESIFLNLVSNSLKYRSEDRVPEISITSNTVNGRITLEFEDNGLGIDMKSNGHKLFGLNKVFHKHPDAKGIGLFLTKAQIVAMGGSISAKSKVDVGTTFFIILN</sequence>
<dbReference type="AlphaFoldDB" id="A0A1M6M444"/>
<organism evidence="9 10">
    <name type="scientific">Maribacter aquivivus</name>
    <dbReference type="NCBI Taxonomy" id="228958"/>
    <lineage>
        <taxon>Bacteria</taxon>
        <taxon>Pseudomonadati</taxon>
        <taxon>Bacteroidota</taxon>
        <taxon>Flavobacteriia</taxon>
        <taxon>Flavobacteriales</taxon>
        <taxon>Flavobacteriaceae</taxon>
        <taxon>Maribacter</taxon>
    </lineage>
</organism>
<evidence type="ECO:0000256" key="2">
    <source>
        <dbReference type="ARBA" id="ARBA00012438"/>
    </source>
</evidence>
<keyword evidence="5" id="KW-0418">Kinase</keyword>
<dbReference type="InterPro" id="IPR004358">
    <property type="entry name" value="Sig_transdc_His_kin-like_C"/>
</dbReference>
<dbReference type="Pfam" id="PF13426">
    <property type="entry name" value="PAS_9"/>
    <property type="match status" value="1"/>
</dbReference>
<feature type="domain" description="PAS" evidence="7">
    <location>
        <begin position="543"/>
        <end position="589"/>
    </location>
</feature>
<dbReference type="STRING" id="228958.SAMN04488007_1414"/>
<dbReference type="SUPFAM" id="SSF55874">
    <property type="entry name" value="ATPase domain of HSP90 chaperone/DNA topoisomerase II/histidine kinase"/>
    <property type="match status" value="1"/>
</dbReference>
<evidence type="ECO:0000256" key="1">
    <source>
        <dbReference type="ARBA" id="ARBA00000085"/>
    </source>
</evidence>
<evidence type="ECO:0000256" key="5">
    <source>
        <dbReference type="ARBA" id="ARBA00022777"/>
    </source>
</evidence>
<dbReference type="Gene3D" id="3.30.565.10">
    <property type="entry name" value="Histidine kinase-like ATPase, C-terminal domain"/>
    <property type="match status" value="1"/>
</dbReference>
<dbReference type="InterPro" id="IPR005467">
    <property type="entry name" value="His_kinase_dom"/>
</dbReference>
<accession>A0A1M6M444</accession>
<evidence type="ECO:0000259" key="8">
    <source>
        <dbReference type="PROSITE" id="PS50113"/>
    </source>
</evidence>
<dbReference type="PANTHER" id="PTHR43304:SF1">
    <property type="entry name" value="PAC DOMAIN-CONTAINING PROTEIN"/>
    <property type="match status" value="1"/>
</dbReference>
<reference evidence="10" key="1">
    <citation type="submission" date="2016-11" db="EMBL/GenBank/DDBJ databases">
        <authorList>
            <person name="Varghese N."/>
            <person name="Submissions S."/>
        </authorList>
    </citation>
    <scope>NUCLEOTIDE SEQUENCE [LARGE SCALE GENOMIC DNA]</scope>
    <source>
        <strain evidence="10">DSM 16478</strain>
    </source>
</reference>
<dbReference type="InterPro" id="IPR000014">
    <property type="entry name" value="PAS"/>
</dbReference>
<keyword evidence="4" id="KW-0808">Transferase</keyword>
<feature type="domain" description="PAC" evidence="8">
    <location>
        <begin position="973"/>
        <end position="1025"/>
    </location>
</feature>
<dbReference type="SMART" id="SM00086">
    <property type="entry name" value="PAC"/>
    <property type="match status" value="8"/>
</dbReference>
<dbReference type="InterPro" id="IPR035965">
    <property type="entry name" value="PAS-like_dom_sf"/>
</dbReference>
<dbReference type="EC" id="2.7.13.3" evidence="2"/>
<evidence type="ECO:0000313" key="10">
    <source>
        <dbReference type="Proteomes" id="UP000184314"/>
    </source>
</evidence>
<feature type="domain" description="PAC" evidence="8">
    <location>
        <begin position="211"/>
        <end position="263"/>
    </location>
</feature>
<keyword evidence="10" id="KW-1185">Reference proteome</keyword>
<dbReference type="RefSeq" id="WP_073242499.1">
    <property type="nucleotide sequence ID" value="NZ_FQZX01000001.1"/>
</dbReference>
<dbReference type="InterPro" id="IPR000700">
    <property type="entry name" value="PAS-assoc_C"/>
</dbReference>
<dbReference type="PROSITE" id="PS50113">
    <property type="entry name" value="PAC"/>
    <property type="match status" value="5"/>
</dbReference>
<dbReference type="Gene3D" id="2.10.70.100">
    <property type="match status" value="5"/>
</dbReference>
<dbReference type="SUPFAM" id="SSF55785">
    <property type="entry name" value="PYP-like sensor domain (PAS domain)"/>
    <property type="match status" value="8"/>
</dbReference>
<proteinExistence type="predicted"/>
<feature type="domain" description="PAC" evidence="8">
    <location>
        <begin position="338"/>
        <end position="390"/>
    </location>
</feature>
<protein>
    <recommendedName>
        <fullName evidence="2">histidine kinase</fullName>
        <ecNumber evidence="2">2.7.13.3</ecNumber>
    </recommendedName>
</protein>
<dbReference type="PROSITE" id="PS50109">
    <property type="entry name" value="HIS_KIN"/>
    <property type="match status" value="1"/>
</dbReference>
<evidence type="ECO:0000256" key="3">
    <source>
        <dbReference type="ARBA" id="ARBA00022553"/>
    </source>
</evidence>
<dbReference type="PROSITE" id="PS50112">
    <property type="entry name" value="PAS"/>
    <property type="match status" value="1"/>
</dbReference>
<feature type="domain" description="PAC" evidence="8">
    <location>
        <begin position="592"/>
        <end position="644"/>
    </location>
</feature>